<feature type="transmembrane region" description="Helical" evidence="1">
    <location>
        <begin position="214"/>
        <end position="234"/>
    </location>
</feature>
<feature type="transmembrane region" description="Helical" evidence="1">
    <location>
        <begin position="178"/>
        <end position="199"/>
    </location>
</feature>
<keyword evidence="3" id="KW-1185">Reference proteome</keyword>
<keyword evidence="1" id="KW-0472">Membrane</keyword>
<keyword evidence="1" id="KW-0812">Transmembrane</keyword>
<organism evidence="2 3">
    <name type="scientific">Myceligenerans salitolerans</name>
    <dbReference type="NCBI Taxonomy" id="1230528"/>
    <lineage>
        <taxon>Bacteria</taxon>
        <taxon>Bacillati</taxon>
        <taxon>Actinomycetota</taxon>
        <taxon>Actinomycetes</taxon>
        <taxon>Micrococcales</taxon>
        <taxon>Promicromonosporaceae</taxon>
        <taxon>Myceligenerans</taxon>
    </lineage>
</organism>
<keyword evidence="1" id="KW-1133">Transmembrane helix</keyword>
<comment type="caution">
    <text evidence="2">The sequence shown here is derived from an EMBL/GenBank/DDBJ whole genome shotgun (WGS) entry which is preliminary data.</text>
</comment>
<dbReference type="RefSeq" id="WP_207275312.1">
    <property type="nucleotide sequence ID" value="NZ_JAFMPK010000040.1"/>
</dbReference>
<sequence length="318" mass="34112">MGIIDVDLQSELPPVDDFWDQVEPGEEAWSGPLGDVARQYAAARVTLLAYNEEPAEAVSASSKSNAAQAVQQLASAVAPFALGLRGNHGQHIATLKSAIGNASNTVAQHVRPQIRSGVVDIAKIKDMAERAYADASASRTKFADLVRRAEEVIDRVGVGSLAGHYEKQADKQAESARAWLWGVAVSGAGLVAVVIWLIVETGRHPEPLDWPDYASMFVTKALAIGALSYAVSFCSKNYRSHRHVEITYRQRMAALDTFTVMASSLAQEDDKEGRVIVLTELARAIFATVETGMTSSGSGDKTIIENTLPIMSATRSGT</sequence>
<reference evidence="3" key="1">
    <citation type="submission" date="2023-07" db="EMBL/GenBank/DDBJ databases">
        <title>Myceligenerans salitolerans sp. nov., a halotolerant actinomycete isolated from a salt lake in Xinjiang, China.</title>
        <authorList>
            <person name="Guan T."/>
        </authorList>
    </citation>
    <scope>NUCLEOTIDE SEQUENCE [LARGE SCALE GENOMIC DNA]</scope>
    <source>
        <strain evidence="3">XHU 5031</strain>
    </source>
</reference>
<proteinExistence type="predicted"/>
<gene>
    <name evidence="2" type="ORF">J0911_09920</name>
</gene>
<name>A0ABS3IBB5_9MICO</name>
<evidence type="ECO:0000256" key="1">
    <source>
        <dbReference type="SAM" id="Phobius"/>
    </source>
</evidence>
<evidence type="ECO:0000313" key="2">
    <source>
        <dbReference type="EMBL" id="MBO0609347.1"/>
    </source>
</evidence>
<accession>A0ABS3IBB5</accession>
<protein>
    <recommendedName>
        <fullName evidence="4">ESX-1 secretion-associated protein EspA/EspE-like domain-containing protein</fullName>
    </recommendedName>
</protein>
<evidence type="ECO:0008006" key="4">
    <source>
        <dbReference type="Google" id="ProtNLM"/>
    </source>
</evidence>
<evidence type="ECO:0000313" key="3">
    <source>
        <dbReference type="Proteomes" id="UP000664617"/>
    </source>
</evidence>
<dbReference type="EMBL" id="JAFMPK010000040">
    <property type="protein sequence ID" value="MBO0609347.1"/>
    <property type="molecule type" value="Genomic_DNA"/>
</dbReference>
<dbReference type="Proteomes" id="UP000664617">
    <property type="component" value="Unassembled WGS sequence"/>
</dbReference>